<proteinExistence type="predicted"/>
<accession>A0A0F9NTR7</accession>
<name>A0A0F9NTR7_9ZZZZ</name>
<reference evidence="1" key="1">
    <citation type="journal article" date="2015" name="Nature">
        <title>Complex archaea that bridge the gap between prokaryotes and eukaryotes.</title>
        <authorList>
            <person name="Spang A."/>
            <person name="Saw J.H."/>
            <person name="Jorgensen S.L."/>
            <person name="Zaremba-Niedzwiedzka K."/>
            <person name="Martijn J."/>
            <person name="Lind A.E."/>
            <person name="van Eijk R."/>
            <person name="Schleper C."/>
            <person name="Guy L."/>
            <person name="Ettema T.J."/>
        </authorList>
    </citation>
    <scope>NUCLEOTIDE SEQUENCE</scope>
</reference>
<evidence type="ECO:0000313" key="1">
    <source>
        <dbReference type="EMBL" id="KKM92255.1"/>
    </source>
</evidence>
<sequence>MSLATAISNTIRRLNLQSFIMRLPVFGQALYDGISEEFNRVNDFRDIVTTSVVPNTNMATETIEDNEKARGIDTDTTKTDSERIDRIISEAQRDGNGGPDWIQDRIRKAGYDLYVLLNIGPPIDPETVPGQLITSSPNGNVGGVPVFGFAYPDPQPFSITADPNRWGYFFFLSPFSDRIALDAERDIITYQDFIFLKKMVMQLKHVRNWAVAQVSVIQIKITTDYLTKLTSDDLIK</sequence>
<organism evidence="1">
    <name type="scientific">marine sediment metagenome</name>
    <dbReference type="NCBI Taxonomy" id="412755"/>
    <lineage>
        <taxon>unclassified sequences</taxon>
        <taxon>metagenomes</taxon>
        <taxon>ecological metagenomes</taxon>
    </lineage>
</organism>
<feature type="non-terminal residue" evidence="1">
    <location>
        <position position="236"/>
    </location>
</feature>
<dbReference type="EMBL" id="LAZR01006417">
    <property type="protein sequence ID" value="KKM92255.1"/>
    <property type="molecule type" value="Genomic_DNA"/>
</dbReference>
<comment type="caution">
    <text evidence="1">The sequence shown here is derived from an EMBL/GenBank/DDBJ whole genome shotgun (WGS) entry which is preliminary data.</text>
</comment>
<protein>
    <submittedName>
        <fullName evidence="1">Uncharacterized protein</fullName>
    </submittedName>
</protein>
<dbReference type="AlphaFoldDB" id="A0A0F9NTR7"/>
<gene>
    <name evidence="1" type="ORF">LCGC14_1220360</name>
</gene>